<dbReference type="Gene3D" id="3.30.565.10">
    <property type="entry name" value="Histidine kinase-like ATPase, C-terminal domain"/>
    <property type="match status" value="1"/>
</dbReference>
<keyword evidence="6 11" id="KW-0418">Kinase</keyword>
<dbReference type="InterPro" id="IPR050482">
    <property type="entry name" value="Sensor_HK_TwoCompSys"/>
</dbReference>
<keyword evidence="7" id="KW-0067">ATP-binding</keyword>
<comment type="catalytic activity">
    <reaction evidence="1">
        <text>ATP + protein L-histidine = ADP + protein N-phospho-L-histidine.</text>
        <dbReference type="EC" id="2.7.13.3"/>
    </reaction>
</comment>
<dbReference type="Gene3D" id="1.20.5.1930">
    <property type="match status" value="1"/>
</dbReference>
<keyword evidence="4" id="KW-0808">Transferase</keyword>
<evidence type="ECO:0000256" key="1">
    <source>
        <dbReference type="ARBA" id="ARBA00000085"/>
    </source>
</evidence>
<gene>
    <name evidence="11" type="ORF">ACFQDH_21445</name>
</gene>
<keyword evidence="12" id="KW-1185">Reference proteome</keyword>
<keyword evidence="3" id="KW-0597">Phosphoprotein</keyword>
<comment type="caution">
    <text evidence="11">The sequence shown here is derived from an EMBL/GenBank/DDBJ whole genome shotgun (WGS) entry which is preliminary data.</text>
</comment>
<keyword evidence="5" id="KW-0547">Nucleotide-binding</keyword>
<dbReference type="CDD" id="cd16917">
    <property type="entry name" value="HATPase_UhpB-NarQ-NarX-like"/>
    <property type="match status" value="1"/>
</dbReference>
<evidence type="ECO:0000256" key="4">
    <source>
        <dbReference type="ARBA" id="ARBA00022679"/>
    </source>
</evidence>
<dbReference type="Pfam" id="PF07730">
    <property type="entry name" value="HisKA_3"/>
    <property type="match status" value="1"/>
</dbReference>
<protein>
    <recommendedName>
        <fullName evidence="2">histidine kinase</fullName>
        <ecNumber evidence="2">2.7.13.3</ecNumber>
    </recommendedName>
</protein>
<dbReference type="Proteomes" id="UP001596298">
    <property type="component" value="Unassembled WGS sequence"/>
</dbReference>
<organism evidence="11 12">
    <name type="scientific">Flexivirga alba</name>
    <dbReference type="NCBI Taxonomy" id="702742"/>
    <lineage>
        <taxon>Bacteria</taxon>
        <taxon>Bacillati</taxon>
        <taxon>Actinomycetota</taxon>
        <taxon>Actinomycetes</taxon>
        <taxon>Micrococcales</taxon>
        <taxon>Dermacoccaceae</taxon>
        <taxon>Flexivirga</taxon>
    </lineage>
</organism>
<proteinExistence type="predicted"/>
<evidence type="ECO:0000256" key="6">
    <source>
        <dbReference type="ARBA" id="ARBA00022777"/>
    </source>
</evidence>
<keyword evidence="9" id="KW-0812">Transmembrane</keyword>
<dbReference type="GO" id="GO:0016301">
    <property type="term" value="F:kinase activity"/>
    <property type="evidence" value="ECO:0007669"/>
    <property type="project" value="UniProtKB-KW"/>
</dbReference>
<sequence length="377" mass="38368">MRRGTRGAAYLVLGAAGAALLGWLVYAFTISVQGTSGQDRVFVVALAGVAVAVAGIVLLSPPVRDAEVAMARPLLGVELPAVRDRHSWDSRWHGAAWAGLVLVVGAVAAIVLLGGVPAGVGLASGGVGDGVQVLWRMPLGIAVVLGSFAIQAGFGGILVWAAPRVLGPTSADKLALAAEREQDLARSNQLARELHDTIGHSLTAISVQAEAGSVVGPTDSRVALRALERISATASAALEELDEVLGSLRSGGTGRTAADLAALVRSAATSGPSVLQLRGDWGRLPGELSGDVFRIVQEGLTNAVKHGSGPAQVRVAIGSEVEVKITNTTTQQPNSRAAGGRGLVGLRERAALAGGAVDAGPSASGKEWHLCVRLPNR</sequence>
<dbReference type="PANTHER" id="PTHR24421:SF10">
    <property type="entry name" value="NITRATE_NITRITE SENSOR PROTEIN NARQ"/>
    <property type="match status" value="1"/>
</dbReference>
<evidence type="ECO:0000259" key="10">
    <source>
        <dbReference type="Pfam" id="PF07730"/>
    </source>
</evidence>
<keyword evidence="8" id="KW-0902">Two-component regulatory system</keyword>
<accession>A0ABW2ALP0</accession>
<feature type="transmembrane region" description="Helical" evidence="9">
    <location>
        <begin position="41"/>
        <end position="60"/>
    </location>
</feature>
<evidence type="ECO:0000313" key="11">
    <source>
        <dbReference type="EMBL" id="MFC6707731.1"/>
    </source>
</evidence>
<evidence type="ECO:0000256" key="8">
    <source>
        <dbReference type="ARBA" id="ARBA00023012"/>
    </source>
</evidence>
<feature type="domain" description="Signal transduction histidine kinase subgroup 3 dimerisation and phosphoacceptor" evidence="10">
    <location>
        <begin position="188"/>
        <end position="251"/>
    </location>
</feature>
<evidence type="ECO:0000256" key="2">
    <source>
        <dbReference type="ARBA" id="ARBA00012438"/>
    </source>
</evidence>
<feature type="transmembrane region" description="Helical" evidence="9">
    <location>
        <begin position="7"/>
        <end position="29"/>
    </location>
</feature>
<evidence type="ECO:0000256" key="5">
    <source>
        <dbReference type="ARBA" id="ARBA00022741"/>
    </source>
</evidence>
<name>A0ABW2ALP0_9MICO</name>
<keyword evidence="9" id="KW-1133">Transmembrane helix</keyword>
<evidence type="ECO:0000313" key="12">
    <source>
        <dbReference type="Proteomes" id="UP001596298"/>
    </source>
</evidence>
<evidence type="ECO:0000256" key="9">
    <source>
        <dbReference type="SAM" id="Phobius"/>
    </source>
</evidence>
<evidence type="ECO:0000256" key="3">
    <source>
        <dbReference type="ARBA" id="ARBA00022553"/>
    </source>
</evidence>
<dbReference type="RefSeq" id="WP_382404398.1">
    <property type="nucleotide sequence ID" value="NZ_JBHSWH010000001.1"/>
</dbReference>
<dbReference type="EMBL" id="JBHSWH010000001">
    <property type="protein sequence ID" value="MFC6707731.1"/>
    <property type="molecule type" value="Genomic_DNA"/>
</dbReference>
<evidence type="ECO:0000256" key="7">
    <source>
        <dbReference type="ARBA" id="ARBA00022840"/>
    </source>
</evidence>
<feature type="transmembrane region" description="Helical" evidence="9">
    <location>
        <begin position="139"/>
        <end position="161"/>
    </location>
</feature>
<reference evidence="12" key="1">
    <citation type="journal article" date="2019" name="Int. J. Syst. Evol. Microbiol.">
        <title>The Global Catalogue of Microorganisms (GCM) 10K type strain sequencing project: providing services to taxonomists for standard genome sequencing and annotation.</title>
        <authorList>
            <consortium name="The Broad Institute Genomics Platform"/>
            <consortium name="The Broad Institute Genome Sequencing Center for Infectious Disease"/>
            <person name="Wu L."/>
            <person name="Ma J."/>
        </authorList>
    </citation>
    <scope>NUCLEOTIDE SEQUENCE [LARGE SCALE GENOMIC DNA]</scope>
    <source>
        <strain evidence="12">CCUG 58127</strain>
    </source>
</reference>
<dbReference type="InterPro" id="IPR011712">
    <property type="entry name" value="Sig_transdc_His_kin_sub3_dim/P"/>
</dbReference>
<dbReference type="InterPro" id="IPR036890">
    <property type="entry name" value="HATPase_C_sf"/>
</dbReference>
<feature type="transmembrane region" description="Helical" evidence="9">
    <location>
        <begin position="95"/>
        <end position="119"/>
    </location>
</feature>
<dbReference type="PANTHER" id="PTHR24421">
    <property type="entry name" value="NITRATE/NITRITE SENSOR PROTEIN NARX-RELATED"/>
    <property type="match status" value="1"/>
</dbReference>
<keyword evidence="9" id="KW-0472">Membrane</keyword>
<dbReference type="EC" id="2.7.13.3" evidence="2"/>